<reference evidence="2 3" key="1">
    <citation type="journal article" date="2013" name="J. Bacteriol.">
        <title>Large linear plasmids of Borrelia species that cause relapsing fever.</title>
        <authorList>
            <person name="Miller S.C."/>
            <person name="Porcella S.F."/>
            <person name="Raffel S.J."/>
            <person name="Schwan T.G."/>
            <person name="Barbour A.G."/>
        </authorList>
    </citation>
    <scope>NUCLEOTIDE SEQUENCE [LARGE SCALE GENOMIC DNA]</scope>
    <source>
        <strain evidence="2 3">HS1</strain>
    </source>
</reference>
<evidence type="ECO:0000313" key="3">
    <source>
        <dbReference type="Proteomes" id="UP000078430"/>
    </source>
</evidence>
<dbReference type="Proteomes" id="UP000078430">
    <property type="component" value="Plasmid megaplasmid"/>
</dbReference>
<dbReference type="RefSeq" id="WP_020732496.1">
    <property type="nucleotide sequence ID" value="NZ_CP014350.1"/>
</dbReference>
<organism evidence="2 3">
    <name type="scientific">Borrelia hermsii HS1</name>
    <dbReference type="NCBI Taxonomy" id="1867252"/>
    <lineage>
        <taxon>Bacteria</taxon>
        <taxon>Pseudomonadati</taxon>
        <taxon>Spirochaetota</taxon>
        <taxon>Spirochaetia</taxon>
        <taxon>Spirochaetales</taxon>
        <taxon>Borreliaceae</taxon>
        <taxon>Borrelia</taxon>
    </lineage>
</organism>
<evidence type="ECO:0000256" key="1">
    <source>
        <dbReference type="SAM" id="SignalP"/>
    </source>
</evidence>
<dbReference type="PROSITE" id="PS51257">
    <property type="entry name" value="PROKAR_LIPOPROTEIN"/>
    <property type="match status" value="1"/>
</dbReference>
<feature type="signal peptide" evidence="1">
    <location>
        <begin position="1"/>
        <end position="23"/>
    </location>
</feature>
<geneLocation type="plasmid" evidence="2 3">
    <name>megaplasmid</name>
</geneLocation>
<gene>
    <name evidence="2" type="ORF">AXX13_A0805</name>
</gene>
<accession>A0ABN4P0F9</accession>
<evidence type="ECO:0000313" key="2">
    <source>
        <dbReference type="EMBL" id="ANA43801.1"/>
    </source>
</evidence>
<keyword evidence="1" id="KW-0732">Signal</keyword>
<keyword evidence="2" id="KW-0614">Plasmid</keyword>
<name>A0ABN4P0F9_BORHE</name>
<reference evidence="2 3" key="2">
    <citation type="journal article" date="2016" name="Genome Announc.">
        <title>Chromosome and Plasmids of the Tick-Borne Relapsing Fever Agent Borrelia hermsii.</title>
        <authorList>
            <person name="Barbour A.G."/>
        </authorList>
    </citation>
    <scope>NUCLEOTIDE SEQUENCE [LARGE SCALE GENOMIC DNA]</scope>
    <source>
        <strain evidence="2 3">HS1</strain>
    </source>
</reference>
<protein>
    <submittedName>
        <fullName evidence="2">Mrl-type protein</fullName>
    </submittedName>
</protein>
<keyword evidence="3" id="KW-1185">Reference proteome</keyword>
<proteinExistence type="predicted"/>
<dbReference type="NCBIfam" id="NF047534">
    <property type="entry name" value="lipo_BTA121_dup"/>
    <property type="match status" value="2"/>
</dbReference>
<sequence length="380" mass="42628">MANKRYYNLLLLLLLAISCNFKSRQSDVSLKGTRLEGKLSVGKPTIKNSLDKKTFIESLFEGKVTIDDVLKLELSVDEGEDDEDAVSEAGTEESMEVKINKLLDGFELSDKAKDAVRSLQSILTDPDIGRGEGYRTYTDSEFYDLMASLGDVKSNEIIEAHLTILAGRERLQEAIENINGELAKRFKPFLQNEIKAQEEGYPLYIKDVFTGSNLKRIFSLVTGYKDASLSKFSKTQYMVDAIIDGKDPLEGLSDVELRGANLLQGILTDSKIGDKTYSDDEFSLLLFNLGTDRAREIIRSHLDVVEELEKTNIAIDAVGDEKSKQNLKDDLTKQENEYLLSLKGALDWHDFPDRICNAVKSCRDRYVNKYVSLGDEAGEL</sequence>
<dbReference type="EMBL" id="CP014350">
    <property type="protein sequence ID" value="ANA43801.1"/>
    <property type="molecule type" value="Genomic_DNA"/>
</dbReference>
<feature type="chain" id="PRO_5046569284" evidence="1">
    <location>
        <begin position="24"/>
        <end position="380"/>
    </location>
</feature>